<keyword evidence="6" id="KW-1185">Reference proteome</keyword>
<dbReference type="Pfam" id="PF00196">
    <property type="entry name" value="GerE"/>
    <property type="match status" value="1"/>
</dbReference>
<dbReference type="Gene3D" id="3.30.450.20">
    <property type="entry name" value="PAS domain"/>
    <property type="match status" value="1"/>
</dbReference>
<dbReference type="InterPro" id="IPR000792">
    <property type="entry name" value="Tscrpt_reg_LuxR_C"/>
</dbReference>
<reference evidence="5" key="2">
    <citation type="submission" date="2023-04" db="EMBL/GenBank/DDBJ databases">
        <title>'Rhodoalgimonas zhirmunskyi' gen. nov., isolated from a red alga.</title>
        <authorList>
            <person name="Nedashkovskaya O.I."/>
            <person name="Otstavnykh N.Y."/>
            <person name="Bystritskaya E.P."/>
            <person name="Balabanova L.A."/>
            <person name="Isaeva M.P."/>
        </authorList>
    </citation>
    <scope>NUCLEOTIDE SEQUENCE</scope>
    <source>
        <strain evidence="5">10Alg 79</strain>
    </source>
</reference>
<dbReference type="InterPro" id="IPR000014">
    <property type="entry name" value="PAS"/>
</dbReference>
<evidence type="ECO:0000256" key="1">
    <source>
        <dbReference type="ARBA" id="ARBA00023015"/>
    </source>
</evidence>
<keyword evidence="3" id="KW-0804">Transcription</keyword>
<dbReference type="Pfam" id="PF13426">
    <property type="entry name" value="PAS_9"/>
    <property type="match status" value="1"/>
</dbReference>
<organism evidence="5 6">
    <name type="scientific">Rhodalgimonas zhirmunskyi</name>
    <dbReference type="NCBI Taxonomy" id="2964767"/>
    <lineage>
        <taxon>Bacteria</taxon>
        <taxon>Pseudomonadati</taxon>
        <taxon>Pseudomonadota</taxon>
        <taxon>Alphaproteobacteria</taxon>
        <taxon>Rhodobacterales</taxon>
        <taxon>Roseobacteraceae</taxon>
        <taxon>Rhodalgimonas</taxon>
    </lineage>
</organism>
<sequence length="180" mass="20337">MIDDDTLFQFAPTGLALLENRVIRRCNARFCEIFGGPEVAFIGQATARLYPSDKEFERIGARGLAVMRDSGRYDDERIMRRLDGTLFWCRVRGQSLTPEAPFARGVWSFADLSSERPVVQLTAREREVAMLTARGLTSKEIGRTLGLSYRTIEVHRARLLEKFGARKLPELVAKLSGMPL</sequence>
<keyword evidence="1" id="KW-0805">Transcription regulation</keyword>
<reference evidence="5" key="1">
    <citation type="submission" date="2022-07" db="EMBL/GenBank/DDBJ databases">
        <authorList>
            <person name="Otstavnykh N."/>
            <person name="Isaeva M."/>
            <person name="Bystritskaya E."/>
        </authorList>
    </citation>
    <scope>NUCLEOTIDE SEQUENCE</scope>
    <source>
        <strain evidence="5">10Alg 79</strain>
    </source>
</reference>
<dbReference type="Gene3D" id="1.10.10.10">
    <property type="entry name" value="Winged helix-like DNA-binding domain superfamily/Winged helix DNA-binding domain"/>
    <property type="match status" value="1"/>
</dbReference>
<dbReference type="PANTHER" id="PTHR44688">
    <property type="entry name" value="DNA-BINDING TRANSCRIPTIONAL ACTIVATOR DEVR_DOSR"/>
    <property type="match status" value="1"/>
</dbReference>
<gene>
    <name evidence="5" type="ORF">NOI20_14510</name>
</gene>
<keyword evidence="2" id="KW-0238">DNA-binding</keyword>
<evidence type="ECO:0000256" key="3">
    <source>
        <dbReference type="ARBA" id="ARBA00023163"/>
    </source>
</evidence>
<dbReference type="AlphaFoldDB" id="A0AAJ1UD56"/>
<evidence type="ECO:0000313" key="5">
    <source>
        <dbReference type="EMBL" id="MDQ2095328.1"/>
    </source>
</evidence>
<dbReference type="InterPro" id="IPR036388">
    <property type="entry name" value="WH-like_DNA-bd_sf"/>
</dbReference>
<dbReference type="Proteomes" id="UP001227162">
    <property type="component" value="Unassembled WGS sequence"/>
</dbReference>
<dbReference type="PANTHER" id="PTHR44688:SF16">
    <property type="entry name" value="DNA-BINDING TRANSCRIPTIONAL ACTIVATOR DEVR_DOSR"/>
    <property type="match status" value="1"/>
</dbReference>
<dbReference type="PRINTS" id="PR00038">
    <property type="entry name" value="HTHLUXR"/>
</dbReference>
<name>A0AAJ1UD56_9RHOB</name>
<protein>
    <submittedName>
        <fullName evidence="5">LuxR C-terminal-related transcriptional regulator</fullName>
    </submittedName>
</protein>
<dbReference type="PROSITE" id="PS00622">
    <property type="entry name" value="HTH_LUXR_1"/>
    <property type="match status" value="1"/>
</dbReference>
<dbReference type="EMBL" id="JANFFA010000004">
    <property type="protein sequence ID" value="MDQ2095328.1"/>
    <property type="molecule type" value="Genomic_DNA"/>
</dbReference>
<feature type="domain" description="HTH luxR-type" evidence="4">
    <location>
        <begin position="114"/>
        <end position="179"/>
    </location>
</feature>
<dbReference type="InterPro" id="IPR016032">
    <property type="entry name" value="Sig_transdc_resp-reg_C-effctor"/>
</dbReference>
<dbReference type="RefSeq" id="WP_317626951.1">
    <property type="nucleotide sequence ID" value="NZ_JANFFA010000004.1"/>
</dbReference>
<dbReference type="SUPFAM" id="SSF55785">
    <property type="entry name" value="PYP-like sensor domain (PAS domain)"/>
    <property type="match status" value="1"/>
</dbReference>
<dbReference type="SMART" id="SM00421">
    <property type="entry name" value="HTH_LUXR"/>
    <property type="match status" value="1"/>
</dbReference>
<dbReference type="InterPro" id="IPR035965">
    <property type="entry name" value="PAS-like_dom_sf"/>
</dbReference>
<dbReference type="GO" id="GO:0003677">
    <property type="term" value="F:DNA binding"/>
    <property type="evidence" value="ECO:0007669"/>
    <property type="project" value="UniProtKB-KW"/>
</dbReference>
<dbReference type="CDD" id="cd00130">
    <property type="entry name" value="PAS"/>
    <property type="match status" value="1"/>
</dbReference>
<dbReference type="PROSITE" id="PS50043">
    <property type="entry name" value="HTH_LUXR_2"/>
    <property type="match status" value="1"/>
</dbReference>
<dbReference type="GO" id="GO:0006355">
    <property type="term" value="P:regulation of DNA-templated transcription"/>
    <property type="evidence" value="ECO:0007669"/>
    <property type="project" value="InterPro"/>
</dbReference>
<evidence type="ECO:0000256" key="2">
    <source>
        <dbReference type="ARBA" id="ARBA00023125"/>
    </source>
</evidence>
<proteinExistence type="predicted"/>
<accession>A0AAJ1UD56</accession>
<comment type="caution">
    <text evidence="5">The sequence shown here is derived from an EMBL/GenBank/DDBJ whole genome shotgun (WGS) entry which is preliminary data.</text>
</comment>
<evidence type="ECO:0000313" key="6">
    <source>
        <dbReference type="Proteomes" id="UP001227162"/>
    </source>
</evidence>
<dbReference type="SUPFAM" id="SSF46894">
    <property type="entry name" value="C-terminal effector domain of the bipartite response regulators"/>
    <property type="match status" value="1"/>
</dbReference>
<evidence type="ECO:0000259" key="4">
    <source>
        <dbReference type="PROSITE" id="PS50043"/>
    </source>
</evidence>
<dbReference type="CDD" id="cd06170">
    <property type="entry name" value="LuxR_C_like"/>
    <property type="match status" value="1"/>
</dbReference>